<dbReference type="EMBL" id="PQXM01000963">
    <property type="protein sequence ID" value="TGO66319.1"/>
    <property type="molecule type" value="Genomic_DNA"/>
</dbReference>
<evidence type="ECO:0000313" key="2">
    <source>
        <dbReference type="EMBL" id="TGO66319.1"/>
    </source>
</evidence>
<feature type="compositionally biased region" description="Basic residues" evidence="1">
    <location>
        <begin position="200"/>
        <end position="210"/>
    </location>
</feature>
<proteinExistence type="predicted"/>
<evidence type="ECO:0000313" key="3">
    <source>
        <dbReference type="Proteomes" id="UP000297229"/>
    </source>
</evidence>
<feature type="region of interest" description="Disordered" evidence="1">
    <location>
        <begin position="69"/>
        <end position="88"/>
    </location>
</feature>
<sequence>MPHNPASQRDKSGRTPRSTTKPPATKRGRRDSSLELFSDDEWTDLDREEFDRNLNPNASIREYFKKKDEALARQAPPPNEYGDFLGSEDLESVGILGQKLSEKRKKKKAEEEKKQRGMEEAWAMAPPPATSHPRRGNESGETPSRRNISSSHRERAPLGTDRKSTPARSEPKTHHPAPSRTDARKSSGTSKSSSGDHRDSKRKRTTGGSS</sequence>
<dbReference type="OrthoDB" id="10533085at2759"/>
<accession>A0A4Z1IY39</accession>
<feature type="compositionally biased region" description="Basic and acidic residues" evidence="1">
    <location>
        <begin position="108"/>
        <end position="119"/>
    </location>
</feature>
<organism evidence="2 3">
    <name type="scientific">Botrytis elliptica</name>
    <dbReference type="NCBI Taxonomy" id="278938"/>
    <lineage>
        <taxon>Eukaryota</taxon>
        <taxon>Fungi</taxon>
        <taxon>Dikarya</taxon>
        <taxon>Ascomycota</taxon>
        <taxon>Pezizomycotina</taxon>
        <taxon>Leotiomycetes</taxon>
        <taxon>Helotiales</taxon>
        <taxon>Sclerotiniaceae</taxon>
        <taxon>Botrytis</taxon>
    </lineage>
</organism>
<comment type="caution">
    <text evidence="2">The sequence shown here is derived from an EMBL/GenBank/DDBJ whole genome shotgun (WGS) entry which is preliminary data.</text>
</comment>
<dbReference type="AlphaFoldDB" id="A0A4Z1IY39"/>
<feature type="region of interest" description="Disordered" evidence="1">
    <location>
        <begin position="95"/>
        <end position="210"/>
    </location>
</feature>
<keyword evidence="3" id="KW-1185">Reference proteome</keyword>
<feature type="compositionally biased region" description="Polar residues" evidence="1">
    <location>
        <begin position="139"/>
        <end position="150"/>
    </location>
</feature>
<evidence type="ECO:0000256" key="1">
    <source>
        <dbReference type="SAM" id="MobiDB-lite"/>
    </source>
</evidence>
<gene>
    <name evidence="2" type="ORF">BELL_0965g00030</name>
</gene>
<name>A0A4Z1IY39_9HELO</name>
<feature type="region of interest" description="Disordered" evidence="1">
    <location>
        <begin position="1"/>
        <end position="40"/>
    </location>
</feature>
<dbReference type="Proteomes" id="UP000297229">
    <property type="component" value="Unassembled WGS sequence"/>
</dbReference>
<reference evidence="2 3" key="1">
    <citation type="submission" date="2017-12" db="EMBL/GenBank/DDBJ databases">
        <title>Comparative genomics of Botrytis spp.</title>
        <authorList>
            <person name="Valero-Jimenez C.A."/>
            <person name="Tapia P."/>
            <person name="Veloso J."/>
            <person name="Silva-Moreno E."/>
            <person name="Staats M."/>
            <person name="Valdes J.H."/>
            <person name="Van Kan J.A.L."/>
        </authorList>
    </citation>
    <scope>NUCLEOTIDE SEQUENCE [LARGE SCALE GENOMIC DNA]</scope>
    <source>
        <strain evidence="2 3">Be9601</strain>
    </source>
</reference>
<feature type="compositionally biased region" description="Basic and acidic residues" evidence="1">
    <location>
        <begin position="151"/>
        <end position="173"/>
    </location>
</feature>
<protein>
    <submittedName>
        <fullName evidence="2">Uncharacterized protein</fullName>
    </submittedName>
</protein>